<dbReference type="NCBIfam" id="NF001764">
    <property type="entry name" value="PRK00504.1"/>
    <property type="match status" value="1"/>
</dbReference>
<dbReference type="InterPro" id="IPR018264">
    <property type="entry name" value="Ribosomal_bL33_CS"/>
</dbReference>
<dbReference type="NCBIfam" id="TIGR01023">
    <property type="entry name" value="rpmG_bact"/>
    <property type="match status" value="1"/>
</dbReference>
<dbReference type="SUPFAM" id="SSF57829">
    <property type="entry name" value="Zn-binding ribosomal proteins"/>
    <property type="match status" value="1"/>
</dbReference>
<dbReference type="HAMAP" id="MF_00294">
    <property type="entry name" value="Ribosomal_bL33"/>
    <property type="match status" value="1"/>
</dbReference>
<dbReference type="InterPro" id="IPR038584">
    <property type="entry name" value="Ribosomal_bL33_sf"/>
</dbReference>
<comment type="caution">
    <text evidence="6">The sequence shown here is derived from an EMBL/GenBank/DDBJ whole genome shotgun (WGS) entry which is preliminary data.</text>
</comment>
<evidence type="ECO:0000313" key="6">
    <source>
        <dbReference type="EMBL" id="PXW86496.1"/>
    </source>
</evidence>
<dbReference type="GO" id="GO:1990904">
    <property type="term" value="C:ribonucleoprotein complex"/>
    <property type="evidence" value="ECO:0007669"/>
    <property type="project" value="UniProtKB-KW"/>
</dbReference>
<dbReference type="GO" id="GO:0005840">
    <property type="term" value="C:ribosome"/>
    <property type="evidence" value="ECO:0007669"/>
    <property type="project" value="UniProtKB-KW"/>
</dbReference>
<evidence type="ECO:0000256" key="5">
    <source>
        <dbReference type="HAMAP-Rule" id="MF_00294"/>
    </source>
</evidence>
<dbReference type="RefSeq" id="WP_110395404.1">
    <property type="nucleotide sequence ID" value="NZ_JADIJL010000012.1"/>
</dbReference>
<keyword evidence="3 5" id="KW-0687">Ribonucleoprotein</keyword>
<evidence type="ECO:0000256" key="3">
    <source>
        <dbReference type="ARBA" id="ARBA00023274"/>
    </source>
</evidence>
<dbReference type="Proteomes" id="UP000247978">
    <property type="component" value="Unassembled WGS sequence"/>
</dbReference>
<evidence type="ECO:0000256" key="2">
    <source>
        <dbReference type="ARBA" id="ARBA00022980"/>
    </source>
</evidence>
<dbReference type="PROSITE" id="PS00582">
    <property type="entry name" value="RIBOSOMAL_L33"/>
    <property type="match status" value="1"/>
</dbReference>
<dbReference type="AlphaFoldDB" id="A0A2V3VY02"/>
<gene>
    <name evidence="5" type="primary">rpmG</name>
    <name evidence="6" type="ORF">DFR56_1079</name>
</gene>
<keyword evidence="2 5" id="KW-0689">Ribosomal protein</keyword>
<dbReference type="PANTHER" id="PTHR43168">
    <property type="entry name" value="50S RIBOSOMAL PROTEIN L33, CHLOROPLASTIC"/>
    <property type="match status" value="1"/>
</dbReference>
<dbReference type="OrthoDB" id="197660at2"/>
<reference evidence="6 7" key="1">
    <citation type="submission" date="2018-05" db="EMBL/GenBank/DDBJ databases">
        <title>Genomic Encyclopedia of Type Strains, Phase IV (KMG-IV): sequencing the most valuable type-strain genomes for metagenomic binning, comparative biology and taxonomic classification.</title>
        <authorList>
            <person name="Goeker M."/>
        </authorList>
    </citation>
    <scope>NUCLEOTIDE SEQUENCE [LARGE SCALE GENOMIC DNA]</scope>
    <source>
        <strain evidence="6 7">DSM 28556</strain>
    </source>
</reference>
<dbReference type="InterPro" id="IPR001705">
    <property type="entry name" value="Ribosomal_bL33"/>
</dbReference>
<sequence>MRVNITLACTETGDRNYITTKNNRNNTERIELMKYCPRLKKHTLHRETK</sequence>
<dbReference type="EMBL" id="QJJQ01000007">
    <property type="protein sequence ID" value="PXW86496.1"/>
    <property type="molecule type" value="Genomic_DNA"/>
</dbReference>
<keyword evidence="7" id="KW-1185">Reference proteome</keyword>
<dbReference type="GO" id="GO:0005737">
    <property type="term" value="C:cytoplasm"/>
    <property type="evidence" value="ECO:0007669"/>
    <property type="project" value="UniProtKB-ARBA"/>
</dbReference>
<protein>
    <recommendedName>
        <fullName evidence="4 5">Large ribosomal subunit protein bL33</fullName>
    </recommendedName>
</protein>
<name>A0A2V3VY02_9BACI</name>
<dbReference type="NCBIfam" id="NF001860">
    <property type="entry name" value="PRK00595.1"/>
    <property type="match status" value="1"/>
</dbReference>
<dbReference type="GO" id="GO:0003735">
    <property type="term" value="F:structural constituent of ribosome"/>
    <property type="evidence" value="ECO:0007669"/>
    <property type="project" value="InterPro"/>
</dbReference>
<dbReference type="PANTHER" id="PTHR43168:SF2">
    <property type="entry name" value="LARGE RIBOSOMAL SUBUNIT PROTEIN BL33C"/>
    <property type="match status" value="1"/>
</dbReference>
<proteinExistence type="inferred from homology"/>
<dbReference type="Pfam" id="PF00471">
    <property type="entry name" value="Ribosomal_L33"/>
    <property type="match status" value="1"/>
</dbReference>
<comment type="similarity">
    <text evidence="1 5">Belongs to the bacterial ribosomal protein bL33 family.</text>
</comment>
<organism evidence="6 7">
    <name type="scientific">Pseudogracilibacillus auburnensis</name>
    <dbReference type="NCBI Taxonomy" id="1494959"/>
    <lineage>
        <taxon>Bacteria</taxon>
        <taxon>Bacillati</taxon>
        <taxon>Bacillota</taxon>
        <taxon>Bacilli</taxon>
        <taxon>Bacillales</taxon>
        <taxon>Bacillaceae</taxon>
        <taxon>Pseudogracilibacillus</taxon>
    </lineage>
</organism>
<dbReference type="Gene3D" id="2.20.28.120">
    <property type="entry name" value="Ribosomal protein L33"/>
    <property type="match status" value="1"/>
</dbReference>
<dbReference type="InterPro" id="IPR011332">
    <property type="entry name" value="Ribosomal_zn-bd"/>
</dbReference>
<accession>A0A2V3VY02</accession>
<dbReference type="GO" id="GO:0006412">
    <property type="term" value="P:translation"/>
    <property type="evidence" value="ECO:0007669"/>
    <property type="project" value="UniProtKB-UniRule"/>
</dbReference>
<evidence type="ECO:0000256" key="4">
    <source>
        <dbReference type="ARBA" id="ARBA00035176"/>
    </source>
</evidence>
<evidence type="ECO:0000256" key="1">
    <source>
        <dbReference type="ARBA" id="ARBA00007596"/>
    </source>
</evidence>
<evidence type="ECO:0000313" key="7">
    <source>
        <dbReference type="Proteomes" id="UP000247978"/>
    </source>
</evidence>